<proteinExistence type="predicted"/>
<protein>
    <submittedName>
        <fullName evidence="1">Uncharacterized protein</fullName>
    </submittedName>
</protein>
<reference evidence="1 2" key="1">
    <citation type="journal article" date="2013" name="Appl. Environ. Microbiol.">
        <title>Variation of the Virus-Related Elements within Syntenic Genomes of the Hyperthermophilic Archaeon Aeropyrum.</title>
        <authorList>
            <person name="Daifuku T."/>
            <person name="Yoshida T."/>
            <person name="Kitamura T."/>
            <person name="Kawaichi S."/>
            <person name="Inoue T."/>
            <person name="Nomura K."/>
            <person name="Yoshida Y."/>
            <person name="Kuno S."/>
            <person name="Sako Y."/>
        </authorList>
    </citation>
    <scope>NUCLEOTIDE SEQUENCE [LARGE SCALE GENOMIC DNA]</scope>
    <source>
        <strain evidence="1 2">SY1</strain>
    </source>
</reference>
<dbReference type="STRING" id="1198449.ACAM_1561"/>
<organism evidence="1 2">
    <name type="scientific">Aeropyrum camini SY1 = JCM 12091</name>
    <dbReference type="NCBI Taxonomy" id="1198449"/>
    <lineage>
        <taxon>Archaea</taxon>
        <taxon>Thermoproteota</taxon>
        <taxon>Thermoprotei</taxon>
        <taxon>Desulfurococcales</taxon>
        <taxon>Desulfurococcaceae</taxon>
        <taxon>Aeropyrum</taxon>
    </lineage>
</organism>
<dbReference type="EMBL" id="AP012489">
    <property type="protein sequence ID" value="BAN91030.1"/>
    <property type="molecule type" value="Genomic_DNA"/>
</dbReference>
<keyword evidence="2" id="KW-1185">Reference proteome</keyword>
<accession>U3TG66</accession>
<dbReference type="AlphaFoldDB" id="U3TG66"/>
<dbReference type="Proteomes" id="UP000016887">
    <property type="component" value="Chromosome"/>
</dbReference>
<dbReference type="KEGG" id="acj:ACAM_1561"/>
<evidence type="ECO:0000313" key="1">
    <source>
        <dbReference type="EMBL" id="BAN91030.1"/>
    </source>
</evidence>
<name>U3TG66_9CREN</name>
<evidence type="ECO:0000313" key="2">
    <source>
        <dbReference type="Proteomes" id="UP000016887"/>
    </source>
</evidence>
<sequence>MYELRQNSRARLYSYSVPLPELWGGRDLALQQVQEAGRNLHLPELRLHRAVTKG</sequence>
<gene>
    <name evidence="1" type="ORF">ACAM_1561</name>
</gene>